<sequence>MYVNDKCPCGNACCANGTCAACANDAIDSGVMDHDVCCGGNGAGGGHAALASAHMHSPLFKLVAVVLVIFLATLIANNVKKFQHIGVTPKQQNMLTISGSGKVTATPTIAVTSVGLVTEKADVAAAQSENSEKMNALIAAMKTLGIAENDIKTTQYQIYPKYTYDEKKGSQITGYSVTQSVEVKIRDLKKISQVLAKAGEAGANQVSGIQFTIDEPKNLRAQAREAAVKDAQEKAAKLAAELGVRLVKIVGFNESTGGDVPPMPMMLAKDGGYGMGGGVPEVQAGTLDIESVVAITFEFE</sequence>
<feature type="transmembrane region" description="Helical" evidence="1">
    <location>
        <begin position="59"/>
        <end position="76"/>
    </location>
</feature>
<evidence type="ECO:0008006" key="5">
    <source>
        <dbReference type="Google" id="ProtNLM"/>
    </source>
</evidence>
<comment type="caution">
    <text evidence="3">The sequence shown here is derived from an EMBL/GenBank/DDBJ whole genome shotgun (WGS) entry which is preliminary data.</text>
</comment>
<reference evidence="3 4" key="1">
    <citation type="journal article" date="2016" name="Nat. Commun.">
        <title>Thousands of microbial genomes shed light on interconnected biogeochemical processes in an aquifer system.</title>
        <authorList>
            <person name="Anantharaman K."/>
            <person name="Brown C.T."/>
            <person name="Hug L.A."/>
            <person name="Sharon I."/>
            <person name="Castelle C.J."/>
            <person name="Probst A.J."/>
            <person name="Thomas B.C."/>
            <person name="Singh A."/>
            <person name="Wilkins M.J."/>
            <person name="Karaoz U."/>
            <person name="Brodie E.L."/>
            <person name="Williams K.H."/>
            <person name="Hubbard S.S."/>
            <person name="Banfield J.F."/>
        </authorList>
    </citation>
    <scope>NUCLEOTIDE SEQUENCE [LARGE SCALE GENOMIC DNA]</scope>
</reference>
<name>A0A1F6M8E5_9BACT</name>
<dbReference type="Gene3D" id="3.30.110.170">
    <property type="entry name" value="Protein of unknown function (DUF541), domain 1"/>
    <property type="match status" value="1"/>
</dbReference>
<dbReference type="Gene3D" id="3.30.70.2970">
    <property type="entry name" value="Protein of unknown function (DUF541), domain 2"/>
    <property type="match status" value="1"/>
</dbReference>
<dbReference type="InterPro" id="IPR007497">
    <property type="entry name" value="SIMPL/DUF541"/>
</dbReference>
<keyword evidence="2" id="KW-0732">Signal</keyword>
<gene>
    <name evidence="3" type="ORF">A3C15_01715</name>
</gene>
<feature type="chain" id="PRO_5009525567" description="SIMPL domain-containing protein" evidence="2">
    <location>
        <begin position="24"/>
        <end position="300"/>
    </location>
</feature>
<dbReference type="AlphaFoldDB" id="A0A1F6M8E5"/>
<evidence type="ECO:0000313" key="4">
    <source>
        <dbReference type="Proteomes" id="UP000176532"/>
    </source>
</evidence>
<dbReference type="PANTHER" id="PTHR34387:SF2">
    <property type="entry name" value="SLR1258 PROTEIN"/>
    <property type="match status" value="1"/>
</dbReference>
<keyword evidence="1" id="KW-0812">Transmembrane</keyword>
<proteinExistence type="predicted"/>
<dbReference type="PANTHER" id="PTHR34387">
    <property type="entry name" value="SLR1258 PROTEIN"/>
    <property type="match status" value="1"/>
</dbReference>
<feature type="signal peptide" evidence="2">
    <location>
        <begin position="1"/>
        <end position="23"/>
    </location>
</feature>
<dbReference type="STRING" id="1798682.A3C15_01715"/>
<protein>
    <recommendedName>
        <fullName evidence="5">SIMPL domain-containing protein</fullName>
    </recommendedName>
</protein>
<organism evidence="3 4">
    <name type="scientific">Candidatus Magasanikbacteria bacterium RIFCSPHIGHO2_02_FULL_50_9b</name>
    <dbReference type="NCBI Taxonomy" id="1798682"/>
    <lineage>
        <taxon>Bacteria</taxon>
        <taxon>Candidatus Magasanikiibacteriota</taxon>
    </lineage>
</organism>
<dbReference type="Proteomes" id="UP000176532">
    <property type="component" value="Unassembled WGS sequence"/>
</dbReference>
<accession>A0A1F6M8E5</accession>
<dbReference type="Pfam" id="PF04402">
    <property type="entry name" value="SIMPL"/>
    <property type="match status" value="1"/>
</dbReference>
<keyword evidence="1" id="KW-1133">Transmembrane helix</keyword>
<dbReference type="EMBL" id="MFQD01000031">
    <property type="protein sequence ID" value="OGH67899.1"/>
    <property type="molecule type" value="Genomic_DNA"/>
</dbReference>
<dbReference type="GO" id="GO:0006974">
    <property type="term" value="P:DNA damage response"/>
    <property type="evidence" value="ECO:0007669"/>
    <property type="project" value="TreeGrafter"/>
</dbReference>
<evidence type="ECO:0000256" key="1">
    <source>
        <dbReference type="SAM" id="Phobius"/>
    </source>
</evidence>
<dbReference type="InterPro" id="IPR052022">
    <property type="entry name" value="26kDa_periplasmic_antigen"/>
</dbReference>
<evidence type="ECO:0000256" key="2">
    <source>
        <dbReference type="SAM" id="SignalP"/>
    </source>
</evidence>
<evidence type="ECO:0000313" key="3">
    <source>
        <dbReference type="EMBL" id="OGH67899.1"/>
    </source>
</evidence>
<keyword evidence="1" id="KW-0472">Membrane</keyword>